<proteinExistence type="inferred from homology"/>
<keyword evidence="7" id="KW-1185">Reference proteome</keyword>
<feature type="compositionally biased region" description="Basic and acidic residues" evidence="5">
    <location>
        <begin position="103"/>
        <end position="112"/>
    </location>
</feature>
<dbReference type="InterPro" id="IPR025532">
    <property type="entry name" value="G6P_1-epimerase"/>
</dbReference>
<comment type="catalytic activity">
    <reaction evidence="1">
        <text>alpha-D-glucose 6-phosphate = beta-D-glucose 6-phosphate</text>
        <dbReference type="Rhea" id="RHEA:16249"/>
        <dbReference type="ChEBI" id="CHEBI:58225"/>
        <dbReference type="ChEBI" id="CHEBI:58247"/>
        <dbReference type="EC" id="5.1.3.15"/>
    </reaction>
</comment>
<dbReference type="GO" id="GO:0030246">
    <property type="term" value="F:carbohydrate binding"/>
    <property type="evidence" value="ECO:0007669"/>
    <property type="project" value="InterPro"/>
</dbReference>
<dbReference type="GO" id="GO:0005737">
    <property type="term" value="C:cytoplasm"/>
    <property type="evidence" value="ECO:0007669"/>
    <property type="project" value="TreeGrafter"/>
</dbReference>
<keyword evidence="4" id="KW-0413">Isomerase</keyword>
<dbReference type="AlphaFoldDB" id="A0AAV9IR15"/>
<comment type="caution">
    <text evidence="6">The sequence shown here is derived from an EMBL/GenBank/DDBJ whole genome shotgun (WGS) entry which is preliminary data.</text>
</comment>
<dbReference type="InterPro" id="IPR014718">
    <property type="entry name" value="GH-type_carb-bd"/>
</dbReference>
<dbReference type="Gene3D" id="2.70.98.10">
    <property type="match status" value="1"/>
</dbReference>
<protein>
    <recommendedName>
        <fullName evidence="3">glucose-6-phosphate 1-epimerase</fullName>
        <ecNumber evidence="3">5.1.3.15</ecNumber>
    </recommendedName>
</protein>
<dbReference type="GO" id="GO:0005975">
    <property type="term" value="P:carbohydrate metabolic process"/>
    <property type="evidence" value="ECO:0007669"/>
    <property type="project" value="InterPro"/>
</dbReference>
<dbReference type="EMBL" id="JANCYW010000002">
    <property type="protein sequence ID" value="KAK4534525.1"/>
    <property type="molecule type" value="Genomic_DNA"/>
</dbReference>
<dbReference type="GO" id="GO:0047938">
    <property type="term" value="F:glucose-6-phosphate 1-epimerase activity"/>
    <property type="evidence" value="ECO:0007669"/>
    <property type="project" value="UniProtKB-EC"/>
</dbReference>
<feature type="region of interest" description="Disordered" evidence="5">
    <location>
        <begin position="90"/>
        <end position="112"/>
    </location>
</feature>
<evidence type="ECO:0000313" key="7">
    <source>
        <dbReference type="Proteomes" id="UP001301350"/>
    </source>
</evidence>
<dbReference type="InterPro" id="IPR008183">
    <property type="entry name" value="Aldose_1/G6P_1-epimerase"/>
</dbReference>
<evidence type="ECO:0000256" key="4">
    <source>
        <dbReference type="ARBA" id="ARBA00023235"/>
    </source>
</evidence>
<dbReference type="CDD" id="cd09020">
    <property type="entry name" value="D-hex-6-P-epi_like"/>
    <property type="match status" value="1"/>
</dbReference>
<dbReference type="SUPFAM" id="SSF74650">
    <property type="entry name" value="Galactose mutarotase-like"/>
    <property type="match status" value="1"/>
</dbReference>
<evidence type="ECO:0000256" key="5">
    <source>
        <dbReference type="SAM" id="MobiDB-lite"/>
    </source>
</evidence>
<sequence>MFITGTSSALHGARALGGASARPRVAARGNGRGGSAFWWVVNRRRARCLGSPAEAGQLLCMAARDNPPPNQTRSSLDVDSMASRLAAELHAPKVDENDVPGEPSEKAGKQMEGRNGLPYVLLTNEHTKQTAEVYLFGACVTSWKVRDAASEVLFLSDQAVFDRSTAIRGGIPVCFPQFGNQGNLPNHGFARSVDWKLDAIEMVEQLGASRCVLSLRSDDLPEEHRRLFPHKFRAQYRVTLNLRGLSCELKVTNEDASQDLKFTAGLHNYFKVRDIEKVRIFGCEGLEYMDKTAGNTMRREADGLASGLAINQHTDRVYREAPEEMAIFDSTALSVMKLNKRGFPDCTVWNPYGSQGSDPGWGGFVCVEPVVFHNEGVTLKPGETWTGSQELAAE</sequence>
<dbReference type="PANTHER" id="PTHR11122">
    <property type="entry name" value="APOSPORY-ASSOCIATED PROTEIN C-RELATED"/>
    <property type="match status" value="1"/>
</dbReference>
<dbReference type="InterPro" id="IPR011013">
    <property type="entry name" value="Gal_mutarotase_sf_dom"/>
</dbReference>
<dbReference type="PANTHER" id="PTHR11122:SF13">
    <property type="entry name" value="GLUCOSE-6-PHOSPHATE 1-EPIMERASE"/>
    <property type="match status" value="1"/>
</dbReference>
<evidence type="ECO:0000313" key="6">
    <source>
        <dbReference type="EMBL" id="KAK4534525.1"/>
    </source>
</evidence>
<dbReference type="Pfam" id="PF01263">
    <property type="entry name" value="Aldose_epim"/>
    <property type="match status" value="1"/>
</dbReference>
<dbReference type="Proteomes" id="UP001301350">
    <property type="component" value="Unassembled WGS sequence"/>
</dbReference>
<gene>
    <name evidence="6" type="ORF">CDCA_CDCA02G0550</name>
</gene>
<accession>A0AAV9IR15</accession>
<name>A0AAV9IR15_CYACA</name>
<evidence type="ECO:0000256" key="1">
    <source>
        <dbReference type="ARBA" id="ARBA00001096"/>
    </source>
</evidence>
<evidence type="ECO:0000256" key="3">
    <source>
        <dbReference type="ARBA" id="ARBA00012083"/>
    </source>
</evidence>
<dbReference type="EC" id="5.1.3.15" evidence="3"/>
<evidence type="ECO:0000256" key="2">
    <source>
        <dbReference type="ARBA" id="ARBA00005866"/>
    </source>
</evidence>
<organism evidence="6 7">
    <name type="scientific">Cyanidium caldarium</name>
    <name type="common">Red alga</name>
    <dbReference type="NCBI Taxonomy" id="2771"/>
    <lineage>
        <taxon>Eukaryota</taxon>
        <taxon>Rhodophyta</taxon>
        <taxon>Bangiophyceae</taxon>
        <taxon>Cyanidiales</taxon>
        <taxon>Cyanidiaceae</taxon>
        <taxon>Cyanidium</taxon>
    </lineage>
</organism>
<reference evidence="6 7" key="1">
    <citation type="submission" date="2022-07" db="EMBL/GenBank/DDBJ databases">
        <title>Genome-wide signatures of adaptation to extreme environments.</title>
        <authorList>
            <person name="Cho C.H."/>
            <person name="Yoon H.S."/>
        </authorList>
    </citation>
    <scope>NUCLEOTIDE SEQUENCE [LARGE SCALE GENOMIC DNA]</scope>
    <source>
        <strain evidence="6 7">DBV 063 E5</strain>
    </source>
</reference>
<comment type="similarity">
    <text evidence="2">Belongs to the glucose-6-phosphate 1-epimerase family.</text>
</comment>